<dbReference type="Gene3D" id="2.60.220.20">
    <property type="entry name" value="putative beta-Galactosidase from caulobacter crescentus"/>
    <property type="match status" value="1"/>
</dbReference>
<dbReference type="Proteomes" id="UP001198830">
    <property type="component" value="Unassembled WGS sequence"/>
</dbReference>
<dbReference type="InterPro" id="IPR013529">
    <property type="entry name" value="Glyco_hydro_42_N"/>
</dbReference>
<evidence type="ECO:0000313" key="7">
    <source>
        <dbReference type="EMBL" id="MCC4234455.1"/>
    </source>
</evidence>
<gene>
    <name evidence="7" type="ORF">LL253_17420</name>
</gene>
<dbReference type="EMBL" id="JAJGNP010000020">
    <property type="protein sequence ID" value="MCC4234455.1"/>
    <property type="molecule type" value="Genomic_DNA"/>
</dbReference>
<feature type="region of interest" description="Disordered" evidence="3">
    <location>
        <begin position="525"/>
        <end position="545"/>
    </location>
</feature>
<sequence>MRHICALLLLASLCGLPQVGIAATAPRTDLPHFEQRGAATQLIVDGKPFLVLGGEVKNSSTSNLVHFSRKWPLLVRDNLNTILVPVAWETIEPVEGQFDFSNVDGLIKGARDHDLRLVFLWFGTWKNTFSSYVPSWVKRDTKRFPRMQTADGRGTERISALSTTARDADARAFAQLMRHLKAVDGARQTVLMVQVENEVGVIPESRDHAPDAEAAFAGPVPVELMTYLTAHRATLNPELRAAWEANGGRASGSWTEVFGDEGMTDSLFMSWSYARYIDHVAAAGKAEYALPMFTNAALIRPNYEPGQYNSGGPLPFAMDLWKAGAPALDFLAPDIYFDNYAYWASQYRRPDNVLFVPEARGGAIGAANALYTFGALKGFGFSPFGIDERGVQLAGDPSVGLGTGGDGDPVIGALYGQLEQLAPLVLEKQAEGKISTVIMEGSAQRSGRGRIGDYMVNMARANGPDGNVDPDSRVAAMFLQTGPDDFIVLGAGDMQVSFTTDRPGPPIVGIESIDEQILKDGTMSAGRRLNGDENGQGQSLRLSSSDAAENKVYRVRLYRYR</sequence>
<dbReference type="RefSeq" id="WP_228227952.1">
    <property type="nucleotide sequence ID" value="NZ_JAJGNP010000020.1"/>
</dbReference>
<evidence type="ECO:0000256" key="3">
    <source>
        <dbReference type="SAM" id="MobiDB-lite"/>
    </source>
</evidence>
<dbReference type="SUPFAM" id="SSF51445">
    <property type="entry name" value="(Trans)glycosidases"/>
    <property type="match status" value="1"/>
</dbReference>
<feature type="domain" description="Glycoside hydrolase family 42 N-terminal" evidence="5">
    <location>
        <begin position="85"/>
        <end position="244"/>
    </location>
</feature>
<evidence type="ECO:0000259" key="5">
    <source>
        <dbReference type="Pfam" id="PF02449"/>
    </source>
</evidence>
<dbReference type="InterPro" id="IPR017853">
    <property type="entry name" value="GH"/>
</dbReference>
<dbReference type="Gene3D" id="3.20.20.80">
    <property type="entry name" value="Glycosidases"/>
    <property type="match status" value="1"/>
</dbReference>
<dbReference type="InterPro" id="IPR040719">
    <property type="entry name" value="DUF5597"/>
</dbReference>
<protein>
    <submittedName>
        <fullName evidence="7">DUF5597 domain-containing protein</fullName>
    </submittedName>
</protein>
<dbReference type="Pfam" id="PF02449">
    <property type="entry name" value="Glyco_hydro_42"/>
    <property type="match status" value="1"/>
</dbReference>
<evidence type="ECO:0000313" key="8">
    <source>
        <dbReference type="Proteomes" id="UP001198830"/>
    </source>
</evidence>
<name>A0ABS8H8E5_9SPHN</name>
<reference evidence="7 8" key="1">
    <citation type="submission" date="2021-10" db="EMBL/GenBank/DDBJ databases">
        <title>The diversity and Nitrogen Metabolism of Culturable Nitrate-Utilizing Bacteria Within the Oxygen Minimum Zone of the Changjiang (Yangtze River)Estuary.</title>
        <authorList>
            <person name="Zhang D."/>
            <person name="Zheng J."/>
            <person name="Liu S."/>
            <person name="He W."/>
        </authorList>
    </citation>
    <scope>NUCLEOTIDE SEQUENCE [LARGE SCALE GENOMIC DNA]</scope>
    <source>
        <strain evidence="7 8">FXH275-2</strain>
    </source>
</reference>
<keyword evidence="2" id="KW-0326">Glycosidase</keyword>
<proteinExistence type="predicted"/>
<dbReference type="Pfam" id="PF18120">
    <property type="entry name" value="DUF5597"/>
    <property type="match status" value="1"/>
</dbReference>
<feature type="signal peptide" evidence="4">
    <location>
        <begin position="1"/>
        <end position="22"/>
    </location>
</feature>
<keyword evidence="8" id="KW-1185">Reference proteome</keyword>
<evidence type="ECO:0000256" key="2">
    <source>
        <dbReference type="ARBA" id="ARBA00023295"/>
    </source>
</evidence>
<accession>A0ABS8H8E5</accession>
<organism evidence="7 8">
    <name type="scientific">Sphingobium soli</name>
    <dbReference type="NCBI Taxonomy" id="1591116"/>
    <lineage>
        <taxon>Bacteria</taxon>
        <taxon>Pseudomonadati</taxon>
        <taxon>Pseudomonadota</taxon>
        <taxon>Alphaproteobacteria</taxon>
        <taxon>Sphingomonadales</taxon>
        <taxon>Sphingomonadaceae</taxon>
        <taxon>Sphingobium</taxon>
    </lineage>
</organism>
<keyword evidence="1" id="KW-0378">Hydrolase</keyword>
<evidence type="ECO:0000256" key="4">
    <source>
        <dbReference type="SAM" id="SignalP"/>
    </source>
</evidence>
<evidence type="ECO:0000259" key="6">
    <source>
        <dbReference type="Pfam" id="PF18120"/>
    </source>
</evidence>
<feature type="compositionally biased region" description="Polar residues" evidence="3">
    <location>
        <begin position="533"/>
        <end position="545"/>
    </location>
</feature>
<comment type="caution">
    <text evidence="7">The sequence shown here is derived from an EMBL/GenBank/DDBJ whole genome shotgun (WGS) entry which is preliminary data.</text>
</comment>
<feature type="chain" id="PRO_5047292136" evidence="4">
    <location>
        <begin position="23"/>
        <end position="561"/>
    </location>
</feature>
<evidence type="ECO:0000256" key="1">
    <source>
        <dbReference type="ARBA" id="ARBA00022801"/>
    </source>
</evidence>
<feature type="domain" description="DUF5597" evidence="6">
    <location>
        <begin position="413"/>
        <end position="541"/>
    </location>
</feature>
<keyword evidence="4" id="KW-0732">Signal</keyword>